<protein>
    <recommendedName>
        <fullName evidence="4">Copper chaperone PCu(A)C</fullName>
    </recommendedName>
</protein>
<sequence length="158" mass="17146">MRRISSIVLATLVGAGGAWAADLPSKFHARGERGAATLVYEASEDRGHRLRFTCDRTTGAIVVRPELAVTGFKAGDPTAITLSSKGGRSVIAATVSRDRRSGEMMAAGKLSRPGDLVRLLNRGTRLEVDVSDTFMSVRLNRRTRAEFAQFRARCPSLR</sequence>
<dbReference type="EMBL" id="JAIRBM010000003">
    <property type="protein sequence ID" value="MBZ6075606.1"/>
    <property type="molecule type" value="Genomic_DNA"/>
</dbReference>
<feature type="chain" id="PRO_5045679346" description="Copper chaperone PCu(A)C" evidence="1">
    <location>
        <begin position="21"/>
        <end position="158"/>
    </location>
</feature>
<feature type="signal peptide" evidence="1">
    <location>
        <begin position="1"/>
        <end position="20"/>
    </location>
</feature>
<evidence type="ECO:0000313" key="3">
    <source>
        <dbReference type="Proteomes" id="UP000704176"/>
    </source>
</evidence>
<keyword evidence="3" id="KW-1185">Reference proteome</keyword>
<evidence type="ECO:0008006" key="4">
    <source>
        <dbReference type="Google" id="ProtNLM"/>
    </source>
</evidence>
<name>A0ABS7VJB1_9HYPH</name>
<gene>
    <name evidence="2" type="ORF">K9B37_04795</name>
</gene>
<reference evidence="2 3" key="1">
    <citation type="submission" date="2021-09" db="EMBL/GenBank/DDBJ databases">
        <title>The complete genome sequence of a new microorganism.</title>
        <authorList>
            <person name="Zi Z."/>
        </authorList>
    </citation>
    <scope>NUCLEOTIDE SEQUENCE [LARGE SCALE GENOMIC DNA]</scope>
    <source>
        <strain evidence="2 3">WGZ8</strain>
    </source>
</reference>
<evidence type="ECO:0000256" key="1">
    <source>
        <dbReference type="SAM" id="SignalP"/>
    </source>
</evidence>
<dbReference type="Proteomes" id="UP000704176">
    <property type="component" value="Unassembled WGS sequence"/>
</dbReference>
<organism evidence="2 3">
    <name type="scientific">Microvirga puerhi</name>
    <dbReference type="NCBI Taxonomy" id="2876078"/>
    <lineage>
        <taxon>Bacteria</taxon>
        <taxon>Pseudomonadati</taxon>
        <taxon>Pseudomonadota</taxon>
        <taxon>Alphaproteobacteria</taxon>
        <taxon>Hyphomicrobiales</taxon>
        <taxon>Methylobacteriaceae</taxon>
        <taxon>Microvirga</taxon>
    </lineage>
</organism>
<keyword evidence="1" id="KW-0732">Signal</keyword>
<comment type="caution">
    <text evidence="2">The sequence shown here is derived from an EMBL/GenBank/DDBJ whole genome shotgun (WGS) entry which is preliminary data.</text>
</comment>
<dbReference type="RefSeq" id="WP_224311702.1">
    <property type="nucleotide sequence ID" value="NZ_JAIRBM010000003.1"/>
</dbReference>
<proteinExistence type="predicted"/>
<evidence type="ECO:0000313" key="2">
    <source>
        <dbReference type="EMBL" id="MBZ6075606.1"/>
    </source>
</evidence>
<accession>A0ABS7VJB1</accession>